<reference evidence="1" key="2">
    <citation type="journal article" date="2015" name="Data Brief">
        <title>Shoot transcriptome of the giant reed, Arundo donax.</title>
        <authorList>
            <person name="Barrero R.A."/>
            <person name="Guerrero F.D."/>
            <person name="Moolhuijzen P."/>
            <person name="Goolsby J.A."/>
            <person name="Tidwell J."/>
            <person name="Bellgard S.E."/>
            <person name="Bellgard M.I."/>
        </authorList>
    </citation>
    <scope>NUCLEOTIDE SEQUENCE</scope>
    <source>
        <tissue evidence="1">Shoot tissue taken approximately 20 cm above the soil surface</tissue>
    </source>
</reference>
<dbReference type="AlphaFoldDB" id="A0A0A9E2Y5"/>
<reference evidence="1" key="1">
    <citation type="submission" date="2014-09" db="EMBL/GenBank/DDBJ databases">
        <authorList>
            <person name="Magalhaes I.L.F."/>
            <person name="Oliveira U."/>
            <person name="Santos F.R."/>
            <person name="Vidigal T.H.D.A."/>
            <person name="Brescovit A.D."/>
            <person name="Santos A.J."/>
        </authorList>
    </citation>
    <scope>NUCLEOTIDE SEQUENCE</scope>
    <source>
        <tissue evidence="1">Shoot tissue taken approximately 20 cm above the soil surface</tissue>
    </source>
</reference>
<dbReference type="EMBL" id="GBRH01203479">
    <property type="protein sequence ID" value="JAD94416.1"/>
    <property type="molecule type" value="Transcribed_RNA"/>
</dbReference>
<sequence length="54" mass="6196">MPPTSTAIDPSLRIDTFPGVGLENTLCTIGTNERPLFFHLFFLLKDWTISRRCR</sequence>
<name>A0A0A9E2Y5_ARUDO</name>
<evidence type="ECO:0000313" key="1">
    <source>
        <dbReference type="EMBL" id="JAD94416.1"/>
    </source>
</evidence>
<accession>A0A0A9E2Y5</accession>
<protein>
    <submittedName>
        <fullName evidence="1">Cl1856_1</fullName>
    </submittedName>
</protein>
<proteinExistence type="predicted"/>
<organism evidence="1">
    <name type="scientific">Arundo donax</name>
    <name type="common">Giant reed</name>
    <name type="synonym">Donax arundinaceus</name>
    <dbReference type="NCBI Taxonomy" id="35708"/>
    <lineage>
        <taxon>Eukaryota</taxon>
        <taxon>Viridiplantae</taxon>
        <taxon>Streptophyta</taxon>
        <taxon>Embryophyta</taxon>
        <taxon>Tracheophyta</taxon>
        <taxon>Spermatophyta</taxon>
        <taxon>Magnoliopsida</taxon>
        <taxon>Liliopsida</taxon>
        <taxon>Poales</taxon>
        <taxon>Poaceae</taxon>
        <taxon>PACMAD clade</taxon>
        <taxon>Arundinoideae</taxon>
        <taxon>Arundineae</taxon>
        <taxon>Arundo</taxon>
    </lineage>
</organism>